<accession>A0A7S3YU58</accession>
<dbReference type="InterPro" id="IPR016833">
    <property type="entry name" value="Put_Na-Bile_cotransptr"/>
</dbReference>
<evidence type="ECO:0000256" key="2">
    <source>
        <dbReference type="SAM" id="Phobius"/>
    </source>
</evidence>
<dbReference type="EMBL" id="HBIV01018880">
    <property type="protein sequence ID" value="CAE0662069.1"/>
    <property type="molecule type" value="Transcribed_RNA"/>
</dbReference>
<evidence type="ECO:0008006" key="4">
    <source>
        <dbReference type="Google" id="ProtNLM"/>
    </source>
</evidence>
<proteinExistence type="predicted"/>
<sequence>MSSDKSDKCIQAASVALRDLFERMKRQWFILSVIIAIVAAHAAPWVGKKGGPLMPSVAVPFAVACIFLIIGLSLKTRQLKDTILQWRIHTTVQLFSLLLTPLIMCSAANGCEALADRIFTPGTEDYKSLISLLEGVKVLSCMPSPVSSAVILTKAVGANEAAAAFNATLGSFLGVLITPLMLLQITGTAAEVPIMQMISGLGTQIVFPIVLGQSLRGLLFKNPDEFFKTIPLSKISSGTLVFIIYTVFCDTFSGNFEVEIEVLLGLVIFLLLWMIFLIFLVYTLASTAFPSLSRSDLVAIIFCSTHKSLTLGMPLLKILFGGDPDISIAVISIPLLIYHPLQILLGSCLIVPMQKWVDKDPQTKGANTPRLNAKPNGVVAP</sequence>
<reference evidence="3" key="1">
    <citation type="submission" date="2021-01" db="EMBL/GenBank/DDBJ databases">
        <authorList>
            <person name="Corre E."/>
            <person name="Pelletier E."/>
            <person name="Niang G."/>
            <person name="Scheremetjew M."/>
            <person name="Finn R."/>
            <person name="Kale V."/>
            <person name="Holt S."/>
            <person name="Cochrane G."/>
            <person name="Meng A."/>
            <person name="Brown T."/>
            <person name="Cohen L."/>
        </authorList>
    </citation>
    <scope>NUCLEOTIDE SEQUENCE</scope>
    <source>
        <strain evidence="3">CCCM811</strain>
    </source>
</reference>
<feature type="transmembrane region" description="Helical" evidence="2">
    <location>
        <begin position="262"/>
        <end position="285"/>
    </location>
</feature>
<keyword evidence="2" id="KW-1133">Transmembrane helix</keyword>
<dbReference type="InterPro" id="IPR038770">
    <property type="entry name" value="Na+/solute_symporter_sf"/>
</dbReference>
<dbReference type="PANTHER" id="PTHR18640">
    <property type="entry name" value="SOLUTE CARRIER FAMILY 10 MEMBER 7"/>
    <property type="match status" value="1"/>
</dbReference>
<organism evidence="3">
    <name type="scientific">Lotharella globosa</name>
    <dbReference type="NCBI Taxonomy" id="91324"/>
    <lineage>
        <taxon>Eukaryota</taxon>
        <taxon>Sar</taxon>
        <taxon>Rhizaria</taxon>
        <taxon>Cercozoa</taxon>
        <taxon>Chlorarachniophyceae</taxon>
        <taxon>Lotharella</taxon>
    </lineage>
</organism>
<dbReference type="GO" id="GO:0005886">
    <property type="term" value="C:plasma membrane"/>
    <property type="evidence" value="ECO:0007669"/>
    <property type="project" value="TreeGrafter"/>
</dbReference>
<dbReference type="AlphaFoldDB" id="A0A7S3YU58"/>
<evidence type="ECO:0000313" key="3">
    <source>
        <dbReference type="EMBL" id="CAE0662069.1"/>
    </source>
</evidence>
<feature type="transmembrane region" description="Helical" evidence="2">
    <location>
        <begin position="28"/>
        <end position="47"/>
    </location>
</feature>
<keyword evidence="2" id="KW-0472">Membrane</keyword>
<feature type="transmembrane region" description="Helical" evidence="2">
    <location>
        <begin position="86"/>
        <end position="109"/>
    </location>
</feature>
<feature type="transmembrane region" description="Helical" evidence="2">
    <location>
        <begin position="53"/>
        <end position="74"/>
    </location>
</feature>
<dbReference type="PANTHER" id="PTHR18640:SF5">
    <property type="entry name" value="SODIUM_BILE ACID COTRANSPORTER 7"/>
    <property type="match status" value="1"/>
</dbReference>
<evidence type="ECO:0000256" key="1">
    <source>
        <dbReference type="SAM" id="MobiDB-lite"/>
    </source>
</evidence>
<feature type="transmembrane region" description="Helical" evidence="2">
    <location>
        <begin position="326"/>
        <end position="351"/>
    </location>
</feature>
<dbReference type="Gene3D" id="1.20.1530.20">
    <property type="match status" value="1"/>
</dbReference>
<keyword evidence="2" id="KW-0812">Transmembrane</keyword>
<feature type="transmembrane region" description="Helical" evidence="2">
    <location>
        <begin position="164"/>
        <end position="182"/>
    </location>
</feature>
<feature type="transmembrane region" description="Helical" evidence="2">
    <location>
        <begin position="194"/>
        <end position="215"/>
    </location>
</feature>
<feature type="region of interest" description="Disordered" evidence="1">
    <location>
        <begin position="362"/>
        <end position="381"/>
    </location>
</feature>
<dbReference type="Pfam" id="PF13593">
    <property type="entry name" value="SBF_like"/>
    <property type="match status" value="1"/>
</dbReference>
<name>A0A7S3YU58_9EUKA</name>
<protein>
    <recommendedName>
        <fullName evidence="4">Sodium/bile acid cotransporter</fullName>
    </recommendedName>
</protein>
<gene>
    <name evidence="3" type="ORF">LGLO00237_LOCUS13664</name>
</gene>
<feature type="transmembrane region" description="Helical" evidence="2">
    <location>
        <begin position="235"/>
        <end position="256"/>
    </location>
</feature>